<evidence type="ECO:0000313" key="1">
    <source>
        <dbReference type="EMBL" id="VDP60540.1"/>
    </source>
</evidence>
<dbReference type="PANTHER" id="PTHR47027">
    <property type="entry name" value="REVERSE TRANSCRIPTASE DOMAIN-CONTAINING PROTEIN"/>
    <property type="match status" value="1"/>
</dbReference>
<dbReference type="AlphaFoldDB" id="A0A183KLN1"/>
<keyword evidence="2" id="KW-1185">Reference proteome</keyword>
<proteinExistence type="predicted"/>
<protein>
    <submittedName>
        <fullName evidence="3">Transposase</fullName>
    </submittedName>
</protein>
<name>A0A183KLN1_9TREM</name>
<sequence>MTWCRGMKESFKGLASVGPSRLPGWGPRGGATLPTKGRVYSDPVRSVLLYGCEIWPVRVEDIRRLLVFDHRCLRSVARISSDHRASNAVVRKRVLGKDGKSIDELANLRQLRWLRYVLRMPNHRLPRREMFYDVGVGWKKARGGQTKT</sequence>
<evidence type="ECO:0000313" key="3">
    <source>
        <dbReference type="WBParaSite" id="SCUD_0001594901-mRNA-1"/>
    </source>
</evidence>
<dbReference type="Proteomes" id="UP000279833">
    <property type="component" value="Unassembled WGS sequence"/>
</dbReference>
<accession>A0A183KLN1</accession>
<reference evidence="1 2" key="2">
    <citation type="submission" date="2018-11" db="EMBL/GenBank/DDBJ databases">
        <authorList>
            <consortium name="Pathogen Informatics"/>
        </authorList>
    </citation>
    <scope>NUCLEOTIDE SEQUENCE [LARGE SCALE GENOMIC DNA]</scope>
    <source>
        <strain evidence="1">Dakar</strain>
        <strain evidence="2">Dakar, Senegal</strain>
    </source>
</reference>
<gene>
    <name evidence="1" type="ORF">SCUD_LOCUS15946</name>
</gene>
<dbReference type="WBParaSite" id="SCUD_0001594901-mRNA-1">
    <property type="protein sequence ID" value="SCUD_0001594901-mRNA-1"/>
    <property type="gene ID" value="SCUD_0001594901"/>
</dbReference>
<organism evidence="3">
    <name type="scientific">Schistosoma curassoni</name>
    <dbReference type="NCBI Taxonomy" id="6186"/>
    <lineage>
        <taxon>Eukaryota</taxon>
        <taxon>Metazoa</taxon>
        <taxon>Spiralia</taxon>
        <taxon>Lophotrochozoa</taxon>
        <taxon>Platyhelminthes</taxon>
        <taxon>Trematoda</taxon>
        <taxon>Digenea</taxon>
        <taxon>Strigeidida</taxon>
        <taxon>Schistosomatoidea</taxon>
        <taxon>Schistosomatidae</taxon>
        <taxon>Schistosoma</taxon>
    </lineage>
</organism>
<dbReference type="PANTHER" id="PTHR47027:SF20">
    <property type="entry name" value="REVERSE TRANSCRIPTASE-LIKE PROTEIN WITH RNA-DIRECTED DNA POLYMERASE DOMAIN"/>
    <property type="match status" value="1"/>
</dbReference>
<reference evidence="3" key="1">
    <citation type="submission" date="2016-06" db="UniProtKB">
        <authorList>
            <consortium name="WormBaseParasite"/>
        </authorList>
    </citation>
    <scope>IDENTIFICATION</scope>
</reference>
<dbReference type="EMBL" id="UZAK01038161">
    <property type="protein sequence ID" value="VDP60540.1"/>
    <property type="molecule type" value="Genomic_DNA"/>
</dbReference>
<evidence type="ECO:0000313" key="2">
    <source>
        <dbReference type="Proteomes" id="UP000279833"/>
    </source>
</evidence>